<feature type="signal peptide" evidence="2">
    <location>
        <begin position="1"/>
        <end position="25"/>
    </location>
</feature>
<evidence type="ECO:0000313" key="3">
    <source>
        <dbReference type="EMBL" id="NRS93596.1"/>
    </source>
</evidence>
<dbReference type="EMBL" id="JABSNO010000024">
    <property type="protein sequence ID" value="NRS93596.1"/>
    <property type="molecule type" value="Genomic_DNA"/>
</dbReference>
<dbReference type="SFLD" id="SFLDG01125">
    <property type="entry name" value="C1.1:_Acid_Phosphatase_Like"/>
    <property type="match status" value="1"/>
</dbReference>
<dbReference type="InterPro" id="IPR023214">
    <property type="entry name" value="HAD_sf"/>
</dbReference>
<dbReference type="InterPro" id="IPR006423">
    <property type="entry name" value="Lipo_e_P4"/>
</dbReference>
<comment type="caution">
    <text evidence="3">The sequence shown here is derived from an EMBL/GenBank/DDBJ whole genome shotgun (WGS) entry which is preliminary data.</text>
</comment>
<feature type="chain" id="PRO_5035172115" evidence="2">
    <location>
        <begin position="26"/>
        <end position="276"/>
    </location>
</feature>
<proteinExistence type="predicted"/>
<dbReference type="SFLD" id="SFLDS00003">
    <property type="entry name" value="Haloacid_Dehalogenase"/>
    <property type="match status" value="1"/>
</dbReference>
<dbReference type="PANTHER" id="PTHR31284:SF10">
    <property type="entry name" value="ACID PHOSPHATASE-LIKE PROTEIN"/>
    <property type="match status" value="1"/>
</dbReference>
<dbReference type="GO" id="GO:0009279">
    <property type="term" value="C:cell outer membrane"/>
    <property type="evidence" value="ECO:0007669"/>
    <property type="project" value="InterPro"/>
</dbReference>
<dbReference type="AlphaFoldDB" id="A0A8J8G948"/>
<dbReference type="PANTHER" id="PTHR31284">
    <property type="entry name" value="ACID PHOSPHATASE-LIKE PROTEIN"/>
    <property type="match status" value="1"/>
</dbReference>
<evidence type="ECO:0000313" key="4">
    <source>
        <dbReference type="Proteomes" id="UP000610746"/>
    </source>
</evidence>
<dbReference type="RefSeq" id="WP_173780148.1">
    <property type="nucleotide sequence ID" value="NZ_JABSNO010000024.1"/>
</dbReference>
<accession>A0A8J8G948</accession>
<keyword evidence="4" id="KW-1185">Reference proteome</keyword>
<dbReference type="InterPro" id="IPR005519">
    <property type="entry name" value="Acid_phosphat_B-like"/>
</dbReference>
<evidence type="ECO:0000256" key="2">
    <source>
        <dbReference type="SAM" id="SignalP"/>
    </source>
</evidence>
<dbReference type="CDD" id="cd07534">
    <property type="entry name" value="HAD_CAP"/>
    <property type="match status" value="1"/>
</dbReference>
<gene>
    <name evidence="3" type="ORF">HNQ03_002687</name>
</gene>
<evidence type="ECO:0000256" key="1">
    <source>
        <dbReference type="ARBA" id="ARBA00022729"/>
    </source>
</evidence>
<dbReference type="SUPFAM" id="SSF56784">
    <property type="entry name" value="HAD-like"/>
    <property type="match status" value="1"/>
</dbReference>
<dbReference type="NCBIfam" id="TIGR01533">
    <property type="entry name" value="lipo_e_P4"/>
    <property type="match status" value="1"/>
</dbReference>
<sequence length="276" mass="30996">MKISKLYLFPIALLMLSSCKISVNALENATITTATTTPKNIALNGKIYSAVWQQNSGEFMALSYQAYNIATYRLDEALKMKKGKPLAIITDVDETFLDNSPYAVTESEKGKDFNDATWANWTAKANAKAYPGSLDFFKYAASKNVKIFYITNRNENDKAGTLKNLKDLGFPNADEQYVVVRSTTSDKEERRNAVLKNYNVVLYLGDNLGDFANMFYKKTQAERNQNVENNADLFGKKFIMLPNSGYGDWESAMPGFNYKLTPAQKDSVILKNVVGY</sequence>
<keyword evidence="1 2" id="KW-0732">Signal</keyword>
<dbReference type="Gene3D" id="3.40.50.1000">
    <property type="entry name" value="HAD superfamily/HAD-like"/>
    <property type="match status" value="1"/>
</dbReference>
<dbReference type="Proteomes" id="UP000610746">
    <property type="component" value="Unassembled WGS sequence"/>
</dbReference>
<dbReference type="Pfam" id="PF03767">
    <property type="entry name" value="Acid_phosphat_B"/>
    <property type="match status" value="1"/>
</dbReference>
<dbReference type="PROSITE" id="PS51257">
    <property type="entry name" value="PROKAR_LIPOPROTEIN"/>
    <property type="match status" value="1"/>
</dbReference>
<protein>
    <submittedName>
        <fullName evidence="3">5'-nucleotidase (Lipoprotein e(P4) family)</fullName>
    </submittedName>
</protein>
<dbReference type="PIRSF" id="PIRSF019271">
    <property type="entry name" value="Acid_Ptase_C"/>
    <property type="match status" value="1"/>
</dbReference>
<name>A0A8J8G948_9FLAO</name>
<reference evidence="3" key="1">
    <citation type="submission" date="2020-05" db="EMBL/GenBank/DDBJ databases">
        <title>Genomic Encyclopedia of Type Strains, Phase IV (KMG-V): Genome sequencing to study the core and pangenomes of soil and plant-associated prokaryotes.</title>
        <authorList>
            <person name="Whitman W."/>
        </authorList>
    </citation>
    <scope>NUCLEOTIDE SEQUENCE</scope>
    <source>
        <strain evidence="3">16F</strain>
    </source>
</reference>
<dbReference type="InterPro" id="IPR036412">
    <property type="entry name" value="HAD-like_sf"/>
</dbReference>
<organism evidence="3 4">
    <name type="scientific">Frigoriflavimonas asaccharolytica</name>
    <dbReference type="NCBI Taxonomy" id="2735899"/>
    <lineage>
        <taxon>Bacteria</taxon>
        <taxon>Pseudomonadati</taxon>
        <taxon>Bacteroidota</taxon>
        <taxon>Flavobacteriia</taxon>
        <taxon>Flavobacteriales</taxon>
        <taxon>Weeksellaceae</taxon>
        <taxon>Frigoriflavimonas</taxon>
    </lineage>
</organism>